<dbReference type="InterPro" id="IPR020846">
    <property type="entry name" value="MFS_dom"/>
</dbReference>
<dbReference type="InterPro" id="IPR011701">
    <property type="entry name" value="MFS"/>
</dbReference>
<dbReference type="SUPFAM" id="SSF103473">
    <property type="entry name" value="MFS general substrate transporter"/>
    <property type="match status" value="1"/>
</dbReference>
<dbReference type="AlphaFoldDB" id="F9Y6F3"/>
<dbReference type="PRINTS" id="PR01036">
    <property type="entry name" value="TCRTETB"/>
</dbReference>
<feature type="transmembrane region" description="Helical" evidence="5">
    <location>
        <begin position="231"/>
        <end position="254"/>
    </location>
</feature>
<feature type="transmembrane region" description="Helical" evidence="5">
    <location>
        <begin position="360"/>
        <end position="384"/>
    </location>
</feature>
<comment type="subcellular location">
    <subcellularLocation>
        <location evidence="1">Membrane</location>
        <topology evidence="1">Multi-pass membrane protein</topology>
    </subcellularLocation>
</comment>
<sequence length="472" mass="48606">MKTTDHAPAKVDRKSHFLIISTLIAMFMSALEQTITGPAMGNIAAELGGGTLLTWVPTAYLMAATCSASILGALADIKGRRFAINLSVGTFVVGSVMAAMSSSLTMLVVSRVVQGIGAGGLTALPHVVIADRIPMRQRPIYSAYTSTIYAIAAVMGPIAGGVLSQYFHWSAIFWINLPLGVLCLIGVAVFYTKEGATTPRPVDALGAGLMVGAALSSVMALNTLTSGQPGGLIWLAVALVFWAGFALRMVRAAYPLLPFPVLTNPTILLCGVGLLCCTGANVALSVYLPLYYQQSFGLTASQGGFAVIGFLIGVTAGAYIPPRFLRNNPYYKPVVVSSTAVALAGTVLLCLTLAQAHNFVLLEMVSILLGMGIGASYPIFTLAAQNAAGARRVGAALGLLGFARAMGGTIGVAVAGAVALASGLVYAHEGVDGPMGEATWVIALVPAGLIAVAFIAMLLLPPKALEGYGAKR</sequence>
<dbReference type="Proteomes" id="UP000000692">
    <property type="component" value="Chromosome"/>
</dbReference>
<dbReference type="RefSeq" id="WP_013384355.1">
    <property type="nucleotide sequence ID" value="NC_017384.1"/>
</dbReference>
<reference evidence="7 8" key="1">
    <citation type="journal article" date="2011" name="J. Bacteriol.">
        <title>Complete genome sequence of the industrial strain Ketogulonicigenium vulgare WSH-001.</title>
        <authorList>
            <person name="Liu L."/>
            <person name="Li Y."/>
            <person name="Zhang J."/>
            <person name="Zhou Z."/>
            <person name="Liu J."/>
            <person name="Li X."/>
            <person name="Zhou J."/>
            <person name="Du G."/>
            <person name="Wang L."/>
            <person name="Chen J."/>
        </authorList>
    </citation>
    <scope>NUCLEOTIDE SEQUENCE [LARGE SCALE GENOMIC DNA]</scope>
    <source>
        <strain evidence="7 8">WSH-001</strain>
    </source>
</reference>
<feature type="transmembrane region" description="Helical" evidence="5">
    <location>
        <begin position="55"/>
        <end position="75"/>
    </location>
</feature>
<feature type="transmembrane region" description="Helical" evidence="5">
    <location>
        <begin position="266"/>
        <end position="292"/>
    </location>
</feature>
<feature type="transmembrane region" description="Helical" evidence="5">
    <location>
        <begin position="16"/>
        <end position="35"/>
    </location>
</feature>
<dbReference type="eggNOG" id="COG0477">
    <property type="taxonomic scope" value="Bacteria"/>
</dbReference>
<proteinExistence type="predicted"/>
<feature type="transmembrane region" description="Helical" evidence="5">
    <location>
        <begin position="112"/>
        <end position="129"/>
    </location>
</feature>
<evidence type="ECO:0000256" key="4">
    <source>
        <dbReference type="ARBA" id="ARBA00023136"/>
    </source>
</evidence>
<dbReference type="InterPro" id="IPR036259">
    <property type="entry name" value="MFS_trans_sf"/>
</dbReference>
<feature type="domain" description="Major facilitator superfamily (MFS) profile" evidence="6">
    <location>
        <begin position="18"/>
        <end position="465"/>
    </location>
</feature>
<organism evidence="7 8">
    <name type="scientific">Ketogulonicigenium vulgare (strain WSH-001)</name>
    <dbReference type="NCBI Taxonomy" id="759362"/>
    <lineage>
        <taxon>Bacteria</taxon>
        <taxon>Pseudomonadati</taxon>
        <taxon>Pseudomonadota</taxon>
        <taxon>Alphaproteobacteria</taxon>
        <taxon>Rhodobacterales</taxon>
        <taxon>Roseobacteraceae</taxon>
        <taxon>Ketogulonicigenium</taxon>
    </lineage>
</organism>
<feature type="transmembrane region" description="Helical" evidence="5">
    <location>
        <begin position="304"/>
        <end position="322"/>
    </location>
</feature>
<keyword evidence="4 5" id="KW-0472">Membrane</keyword>
<dbReference type="GO" id="GO:0005886">
    <property type="term" value="C:plasma membrane"/>
    <property type="evidence" value="ECO:0007669"/>
    <property type="project" value="TreeGrafter"/>
</dbReference>
<feature type="transmembrane region" description="Helical" evidence="5">
    <location>
        <begin position="438"/>
        <end position="460"/>
    </location>
</feature>
<dbReference type="Gene3D" id="1.20.1250.20">
    <property type="entry name" value="MFS general substrate transporter like domains"/>
    <property type="match status" value="1"/>
</dbReference>
<keyword evidence="2 5" id="KW-0812">Transmembrane</keyword>
<gene>
    <name evidence="7" type="ordered locus">KVU_1060</name>
</gene>
<feature type="transmembrane region" description="Helical" evidence="5">
    <location>
        <begin position="171"/>
        <end position="192"/>
    </location>
</feature>
<feature type="transmembrane region" description="Helical" evidence="5">
    <location>
        <begin position="141"/>
        <end position="159"/>
    </location>
</feature>
<dbReference type="HOGENOM" id="CLU_000960_2_7_5"/>
<evidence type="ECO:0000256" key="1">
    <source>
        <dbReference type="ARBA" id="ARBA00004141"/>
    </source>
</evidence>
<dbReference type="EMBL" id="CP002018">
    <property type="protein sequence ID" value="AEM40899.1"/>
    <property type="molecule type" value="Genomic_DNA"/>
</dbReference>
<protein>
    <submittedName>
        <fullName evidence="7">Putative transporter, permease protein</fullName>
    </submittedName>
</protein>
<dbReference type="GO" id="GO:0022857">
    <property type="term" value="F:transmembrane transporter activity"/>
    <property type="evidence" value="ECO:0007669"/>
    <property type="project" value="InterPro"/>
</dbReference>
<evidence type="ECO:0000259" key="6">
    <source>
        <dbReference type="PROSITE" id="PS50850"/>
    </source>
</evidence>
<feature type="transmembrane region" description="Helical" evidence="5">
    <location>
        <begin position="82"/>
        <end position="100"/>
    </location>
</feature>
<dbReference type="KEGG" id="kvl:KVU_1060"/>
<feature type="transmembrane region" description="Helical" evidence="5">
    <location>
        <begin position="396"/>
        <end position="426"/>
    </location>
</feature>
<evidence type="ECO:0000256" key="3">
    <source>
        <dbReference type="ARBA" id="ARBA00022989"/>
    </source>
</evidence>
<evidence type="ECO:0000313" key="7">
    <source>
        <dbReference type="EMBL" id="AEM40899.1"/>
    </source>
</evidence>
<name>F9Y6F3_KETVW</name>
<dbReference type="CDD" id="cd17502">
    <property type="entry name" value="MFS_Azr1_MDR_like"/>
    <property type="match status" value="1"/>
</dbReference>
<feature type="transmembrane region" description="Helical" evidence="5">
    <location>
        <begin position="204"/>
        <end position="225"/>
    </location>
</feature>
<evidence type="ECO:0000313" key="8">
    <source>
        <dbReference type="Proteomes" id="UP000000692"/>
    </source>
</evidence>
<dbReference type="PROSITE" id="PS50850">
    <property type="entry name" value="MFS"/>
    <property type="match status" value="1"/>
</dbReference>
<evidence type="ECO:0000256" key="2">
    <source>
        <dbReference type="ARBA" id="ARBA00022692"/>
    </source>
</evidence>
<feature type="transmembrane region" description="Helical" evidence="5">
    <location>
        <begin position="334"/>
        <end position="354"/>
    </location>
</feature>
<dbReference type="Pfam" id="PF07690">
    <property type="entry name" value="MFS_1"/>
    <property type="match status" value="1"/>
</dbReference>
<evidence type="ECO:0000256" key="5">
    <source>
        <dbReference type="SAM" id="Phobius"/>
    </source>
</evidence>
<dbReference type="Gene3D" id="1.20.1720.10">
    <property type="entry name" value="Multidrug resistance protein D"/>
    <property type="match status" value="1"/>
</dbReference>
<keyword evidence="3 5" id="KW-1133">Transmembrane helix</keyword>
<accession>F9Y6F3</accession>
<dbReference type="PANTHER" id="PTHR23501:SF197">
    <property type="entry name" value="COMD"/>
    <property type="match status" value="1"/>
</dbReference>
<dbReference type="OrthoDB" id="9812221at2"/>
<dbReference type="PANTHER" id="PTHR23501">
    <property type="entry name" value="MAJOR FACILITATOR SUPERFAMILY"/>
    <property type="match status" value="1"/>
</dbReference>
<keyword evidence="8" id="KW-1185">Reference proteome</keyword>